<keyword evidence="10" id="KW-1185">Reference proteome</keyword>
<dbReference type="PROSITE" id="PS51195">
    <property type="entry name" value="Q_MOTIF"/>
    <property type="match status" value="1"/>
</dbReference>
<dbReference type="Pfam" id="PF00271">
    <property type="entry name" value="Helicase_C"/>
    <property type="match status" value="1"/>
</dbReference>
<dbReference type="PROSITE" id="PS51194">
    <property type="entry name" value="HELICASE_CTER"/>
    <property type="match status" value="1"/>
</dbReference>
<dbReference type="SMART" id="SM00487">
    <property type="entry name" value="DEXDc"/>
    <property type="match status" value="1"/>
</dbReference>
<dbReference type="GO" id="GO:0033592">
    <property type="term" value="F:RNA strand annealing activity"/>
    <property type="evidence" value="ECO:0007669"/>
    <property type="project" value="TreeGrafter"/>
</dbReference>
<evidence type="ECO:0000256" key="4">
    <source>
        <dbReference type="ARBA" id="ARBA00022840"/>
    </source>
</evidence>
<dbReference type="Gene3D" id="3.40.50.300">
    <property type="entry name" value="P-loop containing nucleotide triphosphate hydrolases"/>
    <property type="match status" value="2"/>
</dbReference>
<feature type="domain" description="DEAD-box RNA helicase Q" evidence="8">
    <location>
        <begin position="4"/>
        <end position="32"/>
    </location>
</feature>
<dbReference type="InterPro" id="IPR027417">
    <property type="entry name" value="P-loop_NTPase"/>
</dbReference>
<feature type="short sequence motif" description="Q motif" evidence="5">
    <location>
        <begin position="4"/>
        <end position="32"/>
    </location>
</feature>
<keyword evidence="4" id="KW-0067">ATP-binding</keyword>
<evidence type="ECO:0000259" key="6">
    <source>
        <dbReference type="PROSITE" id="PS51192"/>
    </source>
</evidence>
<dbReference type="PANTHER" id="PTHR47963">
    <property type="entry name" value="DEAD-BOX ATP-DEPENDENT RNA HELICASE 47, MITOCHONDRIAL"/>
    <property type="match status" value="1"/>
</dbReference>
<proteinExistence type="predicted"/>
<dbReference type="GO" id="GO:0009409">
    <property type="term" value="P:response to cold"/>
    <property type="evidence" value="ECO:0007669"/>
    <property type="project" value="TreeGrafter"/>
</dbReference>
<dbReference type="STRING" id="906968.Trebr_1580"/>
<dbReference type="SMART" id="SM00490">
    <property type="entry name" value="HELICc"/>
    <property type="match status" value="1"/>
</dbReference>
<sequence>MDTISFETLGVSPDLCRKLTALGITEPTAVQQQVVPLLKERAHVLFQSETGTGKTFAYLLPLVQQIDMENPQVQLLIIAPTHELASQIKSQVKLLTDIKTALCIGGAPIKRQTEMLKEKPLIVIGGPARLLELIYLKKLKTAAVKAIVLDEADRLLVPELRDETCALIKSLPATVQLAACSATISQKTERLIREALPVSDNGEQPLKTVLLPPEDVLRKRITHIALYSEQRDKPDTLRKLIAAVDPEKMMVFTARPDQVDQIVSRLSYKKIDCCGLHARSDKIQRKQALDKFRAGKCRILITSDLAARGLDITGITHIVQMDLPTDDDFFIHRAGRTGRAGAAGYDIVIGDERELRHLAAVEKKLALTVYPRILYGGQLVAPADLPEA</sequence>
<dbReference type="GO" id="GO:0005829">
    <property type="term" value="C:cytosol"/>
    <property type="evidence" value="ECO:0007669"/>
    <property type="project" value="TreeGrafter"/>
</dbReference>
<dbReference type="CDD" id="cd00268">
    <property type="entry name" value="DEADc"/>
    <property type="match status" value="1"/>
</dbReference>
<dbReference type="Proteomes" id="UP000006546">
    <property type="component" value="Chromosome"/>
</dbReference>
<evidence type="ECO:0000313" key="10">
    <source>
        <dbReference type="Proteomes" id="UP000006546"/>
    </source>
</evidence>
<accession>F4LPE1</accession>
<evidence type="ECO:0000256" key="2">
    <source>
        <dbReference type="ARBA" id="ARBA00022801"/>
    </source>
</evidence>
<dbReference type="HOGENOM" id="CLU_003041_1_3_12"/>
<dbReference type="InterPro" id="IPR050547">
    <property type="entry name" value="DEAD_box_RNA_helicases"/>
</dbReference>
<evidence type="ECO:0000259" key="8">
    <source>
        <dbReference type="PROSITE" id="PS51195"/>
    </source>
</evidence>
<keyword evidence="2" id="KW-0378">Hydrolase</keyword>
<dbReference type="OrthoDB" id="9805696at2"/>
<protein>
    <submittedName>
        <fullName evidence="9">DEAD/DEAH box helicase domain protein</fullName>
    </submittedName>
</protein>
<dbReference type="PROSITE" id="PS51192">
    <property type="entry name" value="HELICASE_ATP_BIND_1"/>
    <property type="match status" value="1"/>
</dbReference>
<dbReference type="GO" id="GO:0003724">
    <property type="term" value="F:RNA helicase activity"/>
    <property type="evidence" value="ECO:0007669"/>
    <property type="project" value="InterPro"/>
</dbReference>
<dbReference type="RefSeq" id="WP_013758708.1">
    <property type="nucleotide sequence ID" value="NC_015500.1"/>
</dbReference>
<evidence type="ECO:0000256" key="3">
    <source>
        <dbReference type="ARBA" id="ARBA00022806"/>
    </source>
</evidence>
<feature type="domain" description="Helicase C-terminal" evidence="7">
    <location>
        <begin position="236"/>
        <end position="381"/>
    </location>
</feature>
<feature type="domain" description="Helicase ATP-binding" evidence="6">
    <location>
        <begin position="35"/>
        <end position="202"/>
    </location>
</feature>
<dbReference type="PANTHER" id="PTHR47963:SF7">
    <property type="entry name" value="ATP-DEPENDENT RNA HELICASE YFML-RELATED"/>
    <property type="match status" value="1"/>
</dbReference>
<evidence type="ECO:0000259" key="7">
    <source>
        <dbReference type="PROSITE" id="PS51194"/>
    </source>
</evidence>
<keyword evidence="3 9" id="KW-0347">Helicase</keyword>
<evidence type="ECO:0000256" key="5">
    <source>
        <dbReference type="PROSITE-ProRule" id="PRU00552"/>
    </source>
</evidence>
<reference evidence="10" key="1">
    <citation type="submission" date="2011-04" db="EMBL/GenBank/DDBJ databases">
        <title>The complete genome of Treponema brennaborense DSM 12168.</title>
        <authorList>
            <person name="Lucas S."/>
            <person name="Han J."/>
            <person name="Lapidus A."/>
            <person name="Bruce D."/>
            <person name="Goodwin L."/>
            <person name="Pitluck S."/>
            <person name="Peters L."/>
            <person name="Kyrpides N."/>
            <person name="Mavromatis K."/>
            <person name="Ivanova N."/>
            <person name="Mikhailova N."/>
            <person name="Pagani I."/>
            <person name="Teshima H."/>
            <person name="Detter J.C."/>
            <person name="Tapia R."/>
            <person name="Han C."/>
            <person name="Land M."/>
            <person name="Hauser L."/>
            <person name="Markowitz V."/>
            <person name="Cheng J.-F."/>
            <person name="Hugenholtz P."/>
            <person name="Woyke T."/>
            <person name="Wu D."/>
            <person name="Gronow S."/>
            <person name="Wellnitz S."/>
            <person name="Brambilla E."/>
            <person name="Klenk H.-P."/>
            <person name="Eisen J.A."/>
        </authorList>
    </citation>
    <scope>NUCLEOTIDE SEQUENCE [LARGE SCALE GENOMIC DNA]</scope>
    <source>
        <strain evidence="10">DSM 12168 / CIP 105900 / DD5/3</strain>
    </source>
</reference>
<dbReference type="eggNOG" id="COG0513">
    <property type="taxonomic scope" value="Bacteria"/>
</dbReference>
<evidence type="ECO:0000313" key="9">
    <source>
        <dbReference type="EMBL" id="AEE17003.1"/>
    </source>
</evidence>
<gene>
    <name evidence="9" type="ordered locus">Trebr_1580</name>
</gene>
<dbReference type="InterPro" id="IPR014001">
    <property type="entry name" value="Helicase_ATP-bd"/>
</dbReference>
<dbReference type="CDD" id="cd18787">
    <property type="entry name" value="SF2_C_DEAD"/>
    <property type="match status" value="1"/>
</dbReference>
<dbReference type="GO" id="GO:0016787">
    <property type="term" value="F:hydrolase activity"/>
    <property type="evidence" value="ECO:0007669"/>
    <property type="project" value="UniProtKB-KW"/>
</dbReference>
<dbReference type="EMBL" id="CP002696">
    <property type="protein sequence ID" value="AEE17003.1"/>
    <property type="molecule type" value="Genomic_DNA"/>
</dbReference>
<dbReference type="GO" id="GO:0005524">
    <property type="term" value="F:ATP binding"/>
    <property type="evidence" value="ECO:0007669"/>
    <property type="project" value="UniProtKB-KW"/>
</dbReference>
<dbReference type="Pfam" id="PF00270">
    <property type="entry name" value="DEAD"/>
    <property type="match status" value="1"/>
</dbReference>
<dbReference type="InterPro" id="IPR014014">
    <property type="entry name" value="RNA_helicase_DEAD_Q_motif"/>
</dbReference>
<dbReference type="KEGG" id="tbe:Trebr_1580"/>
<dbReference type="InterPro" id="IPR011545">
    <property type="entry name" value="DEAD/DEAH_box_helicase_dom"/>
</dbReference>
<keyword evidence="1" id="KW-0547">Nucleotide-binding</keyword>
<dbReference type="SUPFAM" id="SSF52540">
    <property type="entry name" value="P-loop containing nucleoside triphosphate hydrolases"/>
    <property type="match status" value="1"/>
</dbReference>
<organism evidence="9 10">
    <name type="scientific">Treponema brennaborense (strain DSM 12168 / CIP 105900 / DD5/3)</name>
    <dbReference type="NCBI Taxonomy" id="906968"/>
    <lineage>
        <taxon>Bacteria</taxon>
        <taxon>Pseudomonadati</taxon>
        <taxon>Spirochaetota</taxon>
        <taxon>Spirochaetia</taxon>
        <taxon>Spirochaetales</taxon>
        <taxon>Treponemataceae</taxon>
        <taxon>Treponema</taxon>
    </lineage>
</organism>
<dbReference type="GO" id="GO:0005840">
    <property type="term" value="C:ribosome"/>
    <property type="evidence" value="ECO:0007669"/>
    <property type="project" value="TreeGrafter"/>
</dbReference>
<dbReference type="InterPro" id="IPR001650">
    <property type="entry name" value="Helicase_C-like"/>
</dbReference>
<name>F4LPE1_TREBD</name>
<dbReference type="InterPro" id="IPR044742">
    <property type="entry name" value="DEAD/DEAH_RhlB"/>
</dbReference>
<evidence type="ECO:0000256" key="1">
    <source>
        <dbReference type="ARBA" id="ARBA00022741"/>
    </source>
</evidence>
<dbReference type="AlphaFoldDB" id="F4LPE1"/>